<evidence type="ECO:0000256" key="11">
    <source>
        <dbReference type="ARBA" id="ARBA00031642"/>
    </source>
</evidence>
<dbReference type="Gene3D" id="3.40.50.1240">
    <property type="entry name" value="Phosphoglycerate mutase-like"/>
    <property type="match status" value="1"/>
</dbReference>
<keyword evidence="6" id="KW-1003">Cell membrane</keyword>
<keyword evidence="7" id="KW-0732">Signal</keyword>
<dbReference type="AlphaFoldDB" id="A0A9Q1BFB2"/>
<dbReference type="EC" id="3.1.3.80" evidence="3"/>
<evidence type="ECO:0000256" key="12">
    <source>
        <dbReference type="ARBA" id="ARBA00043668"/>
    </source>
</evidence>
<organism evidence="18 19">
    <name type="scientific">Holothuria leucospilota</name>
    <name type="common">Black long sea cucumber</name>
    <name type="synonym">Mertensiothuria leucospilota</name>
    <dbReference type="NCBI Taxonomy" id="206669"/>
    <lineage>
        <taxon>Eukaryota</taxon>
        <taxon>Metazoa</taxon>
        <taxon>Echinodermata</taxon>
        <taxon>Eleutherozoa</taxon>
        <taxon>Echinozoa</taxon>
        <taxon>Holothuroidea</taxon>
        <taxon>Aspidochirotacea</taxon>
        <taxon>Aspidochirotida</taxon>
        <taxon>Holothuriidae</taxon>
        <taxon>Holothuria</taxon>
    </lineage>
</organism>
<evidence type="ECO:0000256" key="14">
    <source>
        <dbReference type="ARBA" id="ARBA00043691"/>
    </source>
</evidence>
<keyword evidence="16" id="KW-1015">Disulfide bond</keyword>
<dbReference type="EMBL" id="JAIZAY010000020">
    <property type="protein sequence ID" value="KAJ8022547.1"/>
    <property type="molecule type" value="Genomic_DNA"/>
</dbReference>
<feature type="transmembrane region" description="Helical" evidence="17">
    <location>
        <begin position="6"/>
        <end position="25"/>
    </location>
</feature>
<evidence type="ECO:0000256" key="1">
    <source>
        <dbReference type="ARBA" id="ARBA00004236"/>
    </source>
</evidence>
<dbReference type="CDD" id="cd07061">
    <property type="entry name" value="HP_HAP_like"/>
    <property type="match status" value="1"/>
</dbReference>
<dbReference type="Pfam" id="PF00328">
    <property type="entry name" value="His_Phos_2"/>
    <property type="match status" value="1"/>
</dbReference>
<comment type="catalytic activity">
    <reaction evidence="12">
        <text>1D-myo-inositol 1,2,5,6-tetrakisphosphate + H2O = 1D-myo-inositol 1,2,6-trisphosphate + phosphate</text>
        <dbReference type="Rhea" id="RHEA:77119"/>
        <dbReference type="ChEBI" id="CHEBI:15377"/>
        <dbReference type="ChEBI" id="CHEBI:43474"/>
        <dbReference type="ChEBI" id="CHEBI:195535"/>
        <dbReference type="ChEBI" id="CHEBI:195537"/>
        <dbReference type="EC" id="3.1.3.62"/>
    </reaction>
    <physiologicalReaction direction="left-to-right" evidence="12">
        <dbReference type="Rhea" id="RHEA:77120"/>
    </physiologicalReaction>
</comment>
<dbReference type="InterPro" id="IPR000560">
    <property type="entry name" value="His_Pase_clade-2"/>
</dbReference>
<evidence type="ECO:0000256" key="6">
    <source>
        <dbReference type="ARBA" id="ARBA00022475"/>
    </source>
</evidence>
<evidence type="ECO:0000256" key="16">
    <source>
        <dbReference type="PIRSR" id="PIRSR000894-2"/>
    </source>
</evidence>
<keyword evidence="9 17" id="KW-0472">Membrane</keyword>
<evidence type="ECO:0000313" key="19">
    <source>
        <dbReference type="Proteomes" id="UP001152320"/>
    </source>
</evidence>
<dbReference type="OrthoDB" id="6509975at2759"/>
<evidence type="ECO:0000256" key="5">
    <source>
        <dbReference type="ARBA" id="ARBA00018097"/>
    </source>
</evidence>
<name>A0A9Q1BFB2_HOLLE</name>
<evidence type="ECO:0000256" key="10">
    <source>
        <dbReference type="ARBA" id="ARBA00023180"/>
    </source>
</evidence>
<dbReference type="InterPro" id="IPR016274">
    <property type="entry name" value="Histidine_acid_Pase_euk"/>
</dbReference>
<evidence type="ECO:0000313" key="18">
    <source>
        <dbReference type="EMBL" id="KAJ8022547.1"/>
    </source>
</evidence>
<comment type="catalytic activity">
    <reaction evidence="14">
        <text>1D-myo-inositol hexakisphosphate + H2O = 1D-myo-inositol 1,2,4,5,6-pentakisphosphate + phosphate</text>
        <dbReference type="Rhea" id="RHEA:16989"/>
        <dbReference type="ChEBI" id="CHEBI:15377"/>
        <dbReference type="ChEBI" id="CHEBI:43474"/>
        <dbReference type="ChEBI" id="CHEBI:57798"/>
        <dbReference type="ChEBI" id="CHEBI:58130"/>
        <dbReference type="EC" id="3.1.3.62"/>
    </reaction>
    <physiologicalReaction direction="left-to-right" evidence="14">
        <dbReference type="Rhea" id="RHEA:16990"/>
    </physiologicalReaction>
</comment>
<keyword evidence="8" id="KW-0378">Hydrolase</keyword>
<evidence type="ECO:0000256" key="2">
    <source>
        <dbReference type="ARBA" id="ARBA00008422"/>
    </source>
</evidence>
<dbReference type="GO" id="GO:0003993">
    <property type="term" value="F:acid phosphatase activity"/>
    <property type="evidence" value="ECO:0007669"/>
    <property type="project" value="TreeGrafter"/>
</dbReference>
<keyword evidence="10" id="KW-0325">Glycoprotein</keyword>
<reference evidence="18" key="1">
    <citation type="submission" date="2021-10" db="EMBL/GenBank/DDBJ databases">
        <title>Tropical sea cucumber genome reveals ecological adaptation and Cuvierian tubules defense mechanism.</title>
        <authorList>
            <person name="Chen T."/>
        </authorList>
    </citation>
    <scope>NUCLEOTIDE SEQUENCE</scope>
    <source>
        <strain evidence="18">Nanhai2018</strain>
        <tissue evidence="18">Muscle</tissue>
    </source>
</reference>
<dbReference type="Proteomes" id="UP001152320">
    <property type="component" value="Chromosome 20"/>
</dbReference>
<keyword evidence="19" id="KW-1185">Reference proteome</keyword>
<evidence type="ECO:0000256" key="7">
    <source>
        <dbReference type="ARBA" id="ARBA00022729"/>
    </source>
</evidence>
<comment type="similarity">
    <text evidence="2">Belongs to the histidine acid phosphatase family. MINPP1 subfamily.</text>
</comment>
<evidence type="ECO:0000256" key="15">
    <source>
        <dbReference type="ARBA" id="ARBA00043832"/>
    </source>
</evidence>
<comment type="caution">
    <text evidence="18">The sequence shown here is derived from an EMBL/GenBank/DDBJ whole genome shotgun (WGS) entry which is preliminary data.</text>
</comment>
<evidence type="ECO:0000256" key="17">
    <source>
        <dbReference type="SAM" id="Phobius"/>
    </source>
</evidence>
<dbReference type="PIRSF" id="PIRSF000894">
    <property type="entry name" value="Acid_phosphatase"/>
    <property type="match status" value="1"/>
</dbReference>
<comment type="catalytic activity">
    <reaction evidence="15">
        <text>(2R)-2,3-bisphosphoglycerate + H2O = (2R)-2-phosphoglycerate + phosphate</text>
        <dbReference type="Rhea" id="RHEA:27381"/>
        <dbReference type="ChEBI" id="CHEBI:15377"/>
        <dbReference type="ChEBI" id="CHEBI:43474"/>
        <dbReference type="ChEBI" id="CHEBI:58248"/>
        <dbReference type="ChEBI" id="CHEBI:58289"/>
        <dbReference type="EC" id="3.1.3.80"/>
    </reaction>
    <physiologicalReaction direction="left-to-right" evidence="15">
        <dbReference type="Rhea" id="RHEA:27382"/>
    </physiologicalReaction>
</comment>
<feature type="disulfide bond" evidence="16">
    <location>
        <begin position="286"/>
        <end position="299"/>
    </location>
</feature>
<evidence type="ECO:0000256" key="9">
    <source>
        <dbReference type="ARBA" id="ARBA00023136"/>
    </source>
</evidence>
<evidence type="ECO:0000256" key="4">
    <source>
        <dbReference type="ARBA" id="ARBA00013040"/>
    </source>
</evidence>
<gene>
    <name evidence="18" type="ORF">HOLleu_37475</name>
</gene>
<dbReference type="PANTHER" id="PTHR20963">
    <property type="entry name" value="MULTIPLE INOSITOL POLYPHOSPHATE PHOSPHATASE-RELATED"/>
    <property type="match status" value="1"/>
</dbReference>
<keyword evidence="17" id="KW-0812">Transmembrane</keyword>
<dbReference type="SUPFAM" id="SSF53254">
    <property type="entry name" value="Phosphoglycerate mutase-like"/>
    <property type="match status" value="1"/>
</dbReference>
<dbReference type="GO" id="GO:0052745">
    <property type="term" value="F:inositol phosphate phosphatase activity"/>
    <property type="evidence" value="ECO:0007669"/>
    <property type="project" value="TreeGrafter"/>
</dbReference>
<proteinExistence type="inferred from homology"/>
<protein>
    <recommendedName>
        <fullName evidence="5">Multiple inositol polyphosphate phosphatase 1</fullName>
        <ecNumber evidence="4">3.1.3.62</ecNumber>
        <ecNumber evidence="3">3.1.3.80</ecNumber>
    </recommendedName>
    <alternativeName>
        <fullName evidence="11">2,3-bisphosphoglycerate 3-phosphatase</fullName>
    </alternativeName>
</protein>
<feature type="disulfide bond" evidence="16">
    <location>
        <begin position="70"/>
        <end position="415"/>
    </location>
</feature>
<sequence length="474" mass="53934">MEIQETGRYILLLIFVMVIAIIKCCRSRIPLYSSYTGYDDSFEAVGGLSRELSWTKLAAILGEDSETETCVPVNIYTLLRHGTRSPGKDDLVTFHLFLSRLKASPINPDYEYLKDEPQDRFSVDNAYKLVDEGFKEMSDIASRIKTRFPSLYINSSSLLFDSSFQSTNIDRTRDSAKGFITGFVEDCTFEEANGGVIDVSCLTDDGDRISAKVFWYPTEGDLLMEPLLNCQLYNELKEKLKLDDEYMHFREGPEMEQVQTNVNTLLTGEDEFRVSVAEIIMLQKVCGIESAIFGNSSWCDLFQSSDLRVMEYLRDLNEYWYSSYGYPINYEPSCVLLQNITSYLRLGVQQQSSTLKGLYKFAHSDTVQGLLAIMDLYRPSVTPRADNYPTDEEWDYSASVIVPFASNVAFTLFRCGDVETVEEEDFKVLVTHNEQPIKVGPCENYFCMYTTLTSFLTSRVGPCDFDAICGGHYT</sequence>
<dbReference type="GO" id="GO:0034417">
    <property type="term" value="F:bisphosphoglycerate 3-phosphatase activity"/>
    <property type="evidence" value="ECO:0007669"/>
    <property type="project" value="UniProtKB-EC"/>
</dbReference>
<accession>A0A9Q1BFB2</accession>
<comment type="catalytic activity">
    <reaction evidence="13">
        <text>1D-myo-inositol 1,2,4,5,6-pentakisphosphate + H2O = 1D-myo-inositol 1,2,5,6-tetrakisphosphate + phosphate</text>
        <dbReference type="Rhea" id="RHEA:77115"/>
        <dbReference type="ChEBI" id="CHEBI:15377"/>
        <dbReference type="ChEBI" id="CHEBI:43474"/>
        <dbReference type="ChEBI" id="CHEBI:57798"/>
        <dbReference type="ChEBI" id="CHEBI:195535"/>
        <dbReference type="EC" id="3.1.3.62"/>
    </reaction>
    <physiologicalReaction direction="left-to-right" evidence="13">
        <dbReference type="Rhea" id="RHEA:77116"/>
    </physiologicalReaction>
</comment>
<dbReference type="InterPro" id="IPR029033">
    <property type="entry name" value="His_PPase_superfam"/>
</dbReference>
<keyword evidence="17" id="KW-1133">Transmembrane helix</keyword>
<evidence type="ECO:0000256" key="13">
    <source>
        <dbReference type="ARBA" id="ARBA00043671"/>
    </source>
</evidence>
<dbReference type="PANTHER" id="PTHR20963:SF8">
    <property type="entry name" value="MULTIPLE INOSITOL POLYPHOSPHATE PHOSPHATASE 1"/>
    <property type="match status" value="1"/>
</dbReference>
<dbReference type="GO" id="GO:0005886">
    <property type="term" value="C:plasma membrane"/>
    <property type="evidence" value="ECO:0007669"/>
    <property type="project" value="UniProtKB-SubCell"/>
</dbReference>
<comment type="subcellular location">
    <subcellularLocation>
        <location evidence="1">Cell membrane</location>
    </subcellularLocation>
</comment>
<evidence type="ECO:0000256" key="8">
    <source>
        <dbReference type="ARBA" id="ARBA00022801"/>
    </source>
</evidence>
<dbReference type="EC" id="3.1.3.62" evidence="4"/>
<evidence type="ECO:0000256" key="3">
    <source>
        <dbReference type="ARBA" id="ARBA00012976"/>
    </source>
</evidence>